<evidence type="ECO:0000256" key="2">
    <source>
        <dbReference type="SAM" id="SignalP"/>
    </source>
</evidence>
<accession>A0A3E0HGL0</accession>
<dbReference type="Proteomes" id="UP000256269">
    <property type="component" value="Unassembled WGS sequence"/>
</dbReference>
<dbReference type="SUPFAM" id="SSF53474">
    <property type="entry name" value="alpha/beta-Hydrolases"/>
    <property type="match status" value="1"/>
</dbReference>
<evidence type="ECO:0000259" key="3">
    <source>
        <dbReference type="Pfam" id="PF08386"/>
    </source>
</evidence>
<feature type="region of interest" description="Disordered" evidence="1">
    <location>
        <begin position="475"/>
        <end position="498"/>
    </location>
</feature>
<name>A0A3E0HGL0_9PSEU</name>
<evidence type="ECO:0000256" key="1">
    <source>
        <dbReference type="SAM" id="MobiDB-lite"/>
    </source>
</evidence>
<dbReference type="AlphaFoldDB" id="A0A3E0HGL0"/>
<proteinExistence type="predicted"/>
<keyword evidence="2" id="KW-0732">Signal</keyword>
<feature type="signal peptide" evidence="2">
    <location>
        <begin position="1"/>
        <end position="23"/>
    </location>
</feature>
<dbReference type="OrthoDB" id="4498590at2"/>
<protein>
    <submittedName>
        <fullName evidence="4">Alpha/beta hydrolase family protein</fullName>
    </submittedName>
</protein>
<dbReference type="InterPro" id="IPR013595">
    <property type="entry name" value="Pept_S33_TAP-like_C"/>
</dbReference>
<feature type="chain" id="PRO_5017715866" evidence="2">
    <location>
        <begin position="24"/>
        <end position="498"/>
    </location>
</feature>
<organism evidence="4 5">
    <name type="scientific">Kutzneria buriramensis</name>
    <dbReference type="NCBI Taxonomy" id="1045776"/>
    <lineage>
        <taxon>Bacteria</taxon>
        <taxon>Bacillati</taxon>
        <taxon>Actinomycetota</taxon>
        <taxon>Actinomycetes</taxon>
        <taxon>Pseudonocardiales</taxon>
        <taxon>Pseudonocardiaceae</taxon>
        <taxon>Kutzneria</taxon>
    </lineage>
</organism>
<evidence type="ECO:0000313" key="5">
    <source>
        <dbReference type="Proteomes" id="UP000256269"/>
    </source>
</evidence>
<keyword evidence="4" id="KW-0378">Hydrolase</keyword>
<dbReference type="RefSeq" id="WP_116176818.1">
    <property type="nucleotide sequence ID" value="NZ_CP144375.1"/>
</dbReference>
<reference evidence="4 5" key="1">
    <citation type="submission" date="2018-08" db="EMBL/GenBank/DDBJ databases">
        <title>Genomic Encyclopedia of Archaeal and Bacterial Type Strains, Phase II (KMG-II): from individual species to whole genera.</title>
        <authorList>
            <person name="Goeker M."/>
        </authorList>
    </citation>
    <scope>NUCLEOTIDE SEQUENCE [LARGE SCALE GENOMIC DNA]</scope>
    <source>
        <strain evidence="4 5">DSM 45791</strain>
    </source>
</reference>
<dbReference type="Pfam" id="PF08386">
    <property type="entry name" value="Abhydrolase_4"/>
    <property type="match status" value="1"/>
</dbReference>
<keyword evidence="5" id="KW-1185">Reference proteome</keyword>
<gene>
    <name evidence="4" type="ORF">BCF44_108403</name>
</gene>
<dbReference type="GO" id="GO:0016787">
    <property type="term" value="F:hydrolase activity"/>
    <property type="evidence" value="ECO:0007669"/>
    <property type="project" value="UniProtKB-KW"/>
</dbReference>
<evidence type="ECO:0000313" key="4">
    <source>
        <dbReference type="EMBL" id="REH44922.1"/>
    </source>
</evidence>
<dbReference type="InterPro" id="IPR029058">
    <property type="entry name" value="AB_hydrolase_fold"/>
</dbReference>
<feature type="domain" description="Peptidase S33 tripeptidyl aminopeptidase-like C-terminal" evidence="3">
    <location>
        <begin position="385"/>
        <end position="481"/>
    </location>
</feature>
<comment type="caution">
    <text evidence="4">The sequence shown here is derived from an EMBL/GenBank/DDBJ whole genome shotgun (WGS) entry which is preliminary data.</text>
</comment>
<dbReference type="EMBL" id="QUNO01000008">
    <property type="protein sequence ID" value="REH44922.1"/>
    <property type="molecule type" value="Genomic_DNA"/>
</dbReference>
<dbReference type="Gene3D" id="3.40.50.1820">
    <property type="entry name" value="alpha/beta hydrolase"/>
    <property type="match status" value="1"/>
</dbReference>
<sequence length="498" mass="52197">MRRALSAAAIVASAVITMGGATAAATPVPHDALAWGACSDTTLANAGAQCATLQVPLDHANPGGAKVTLALSKVAHNASDPYQGMMLTAPDPLSGAGYESSLLGQQVPGGGSYDWIGIARRGVAPSVPALSCVPGYEAFNRPGYAPTAPANEVGRLNRVQNYADACQQAQPDLLQHMKTTDVAADLDDVRLALGGLQVGMYAQSYGTYVAEVYATLHPLAVRRMVLDSPINPDEVWYRAASLDQNANLERNFQLWFDWVAANDAAFHLGTTRAAIQQVWNDQLAKITAAPADGLIGPDEFTDIFTLAPYFQAFWPTLGGLLSAYVHTGDPSTLIGLFQQFYQRGGSDNIYAAQMAELCTDAPWPSSFAQWKSDAAASATQAPDMAWGNMWFLSPCRVWHAKAGNPVPVLGYAVGSVLLLQNSLDGVAPPSGSAALRQRYPRSALLTVNGGITHGVTPTADTCVNTVLGNYLGTGTLPPRKTAGGSDAECAAPPAPPAS</sequence>